<feature type="region of interest" description="Disordered" evidence="2">
    <location>
        <begin position="334"/>
        <end position="427"/>
    </location>
</feature>
<dbReference type="InterPro" id="IPR036380">
    <property type="entry name" value="Isochorismatase-like_sf"/>
</dbReference>
<dbReference type="InterPro" id="IPR032854">
    <property type="entry name" value="ALKBH3"/>
</dbReference>
<reference evidence="4" key="1">
    <citation type="submission" date="2020-02" db="EMBL/GenBank/DDBJ databases">
        <authorList>
            <person name="Palmer J.M."/>
        </authorList>
    </citation>
    <scope>NUCLEOTIDE SEQUENCE</scope>
    <source>
        <strain evidence="4">EPUS1.4</strain>
        <tissue evidence="4">Thallus</tissue>
    </source>
</reference>
<accession>A0A8H7ABC7</accession>
<dbReference type="InterPro" id="IPR000868">
    <property type="entry name" value="Isochorismatase-like_dom"/>
</dbReference>
<dbReference type="Gene3D" id="3.40.50.850">
    <property type="entry name" value="Isochorismatase-like"/>
    <property type="match status" value="1"/>
</dbReference>
<comment type="similarity">
    <text evidence="1">Belongs to the isochorismatase family.</text>
</comment>
<protein>
    <recommendedName>
        <fullName evidence="3">Fe2OG dioxygenase domain-containing protein</fullName>
    </recommendedName>
</protein>
<feature type="compositionally biased region" description="Polar residues" evidence="2">
    <location>
        <begin position="617"/>
        <end position="626"/>
    </location>
</feature>
<dbReference type="SUPFAM" id="SSF51197">
    <property type="entry name" value="Clavaminate synthase-like"/>
    <property type="match status" value="1"/>
</dbReference>
<feature type="domain" description="Fe2OG dioxygenase" evidence="3">
    <location>
        <begin position="567"/>
        <end position="702"/>
    </location>
</feature>
<evidence type="ECO:0000313" key="5">
    <source>
        <dbReference type="Proteomes" id="UP000606974"/>
    </source>
</evidence>
<dbReference type="Pfam" id="PF00857">
    <property type="entry name" value="Isochorismatase"/>
    <property type="match status" value="1"/>
</dbReference>
<dbReference type="InterPro" id="IPR005123">
    <property type="entry name" value="Oxoglu/Fe-dep_dioxygenase_dom"/>
</dbReference>
<dbReference type="GO" id="GO:0051213">
    <property type="term" value="F:dioxygenase activity"/>
    <property type="evidence" value="ECO:0007669"/>
    <property type="project" value="InterPro"/>
</dbReference>
<dbReference type="InterPro" id="IPR037151">
    <property type="entry name" value="AlkB-like_sf"/>
</dbReference>
<dbReference type="PANTHER" id="PTHR31212">
    <property type="entry name" value="ALPHA-KETOGLUTARATE-DEPENDENT DIOXYGENASE ALKB HOMOLOG 3"/>
    <property type="match status" value="1"/>
</dbReference>
<dbReference type="InterPro" id="IPR027450">
    <property type="entry name" value="AlkB-like"/>
</dbReference>
<dbReference type="AlphaFoldDB" id="A0A8H7ABC7"/>
<evidence type="ECO:0000313" key="4">
    <source>
        <dbReference type="EMBL" id="KAF7504617.1"/>
    </source>
</evidence>
<dbReference type="CDD" id="cd00431">
    <property type="entry name" value="cysteine_hydrolases"/>
    <property type="match status" value="1"/>
</dbReference>
<dbReference type="GO" id="GO:0006307">
    <property type="term" value="P:DNA alkylation repair"/>
    <property type="evidence" value="ECO:0007669"/>
    <property type="project" value="InterPro"/>
</dbReference>
<dbReference type="SUPFAM" id="SSF52499">
    <property type="entry name" value="Isochorismatase-like hydrolases"/>
    <property type="match status" value="1"/>
</dbReference>
<dbReference type="PANTHER" id="PTHR31212:SF5">
    <property type="entry name" value="ISOCHORISMATASE FAMILY PROTEIN FAMILY (AFU_ORTHOLOGUE AFUA_3G14500)"/>
    <property type="match status" value="1"/>
</dbReference>
<dbReference type="PROSITE" id="PS51471">
    <property type="entry name" value="FE2OG_OXY"/>
    <property type="match status" value="1"/>
</dbReference>
<evidence type="ECO:0000256" key="2">
    <source>
        <dbReference type="SAM" id="MobiDB-lite"/>
    </source>
</evidence>
<dbReference type="Proteomes" id="UP000606974">
    <property type="component" value="Unassembled WGS sequence"/>
</dbReference>
<feature type="compositionally biased region" description="Low complexity" evidence="2">
    <location>
        <begin position="627"/>
        <end position="637"/>
    </location>
</feature>
<feature type="region of interest" description="Disordered" evidence="2">
    <location>
        <begin position="446"/>
        <end position="469"/>
    </location>
</feature>
<dbReference type="Gene3D" id="2.60.120.590">
    <property type="entry name" value="Alpha-ketoglutarate-dependent dioxygenase AlkB-like"/>
    <property type="match status" value="1"/>
</dbReference>
<dbReference type="OrthoDB" id="445341at2759"/>
<comment type="caution">
    <text evidence="4">The sequence shown here is derived from an EMBL/GenBank/DDBJ whole genome shotgun (WGS) entry which is preliminary data.</text>
</comment>
<feature type="region of interest" description="Disordered" evidence="2">
    <location>
        <begin position="614"/>
        <end position="638"/>
    </location>
</feature>
<keyword evidence="5" id="KW-1185">Reference proteome</keyword>
<name>A0A8H7ABC7_9EURO</name>
<gene>
    <name evidence="4" type="ORF">GJ744_002044</name>
</gene>
<dbReference type="Pfam" id="PF13532">
    <property type="entry name" value="2OG-FeII_Oxy_2"/>
    <property type="match status" value="1"/>
</dbReference>
<evidence type="ECO:0000259" key="3">
    <source>
        <dbReference type="PROSITE" id="PS51471"/>
    </source>
</evidence>
<proteinExistence type="inferred from homology"/>
<evidence type="ECO:0000256" key="1">
    <source>
        <dbReference type="ARBA" id="ARBA00006336"/>
    </source>
</evidence>
<sequence length="780" mass="86961">MLFAKGSMPNVPRLETRKALLVIDLQNDFLHEDGNLFVKNVKDFLPKIPRLVTKFREEGDIFWVRTEFQGTRPTRCPVSQSYAIVLEDFLETTKSREANPSHEAELPEHDFKRPVKDCGKDDPEAFLAERSKADWPRCCLPNTFGCAAPQMIASAIDQKRDSTITKTCYSAFQTKSLLTILRMRFITQLYLCGSLSNVSVYATALDAVSHGLEVTVIEDCVGYRNPKCHEESMRQMADAMGVNGTDYQELMDDLHGNLGDVVIPSTFNSAIGTRQVDGNDSSENYTMRVKVKRWMDDVNDGKANHGACPDSEGVDTFKAGSAKRRSLGNGAGLIVSHAEKQEMRPSPVPASHKRSSDTIDNEEEPVESIPRPSQSAKTSRIRMRRTHMTPEAKESASPATADKVGVDDPRRNQITPPSSLAIIEADSDPDRSLLDEMSSLVDKAKAFGRTSRGAKRSTQPSPKVLGPRDFIGERDSRVIYDFLPAVEHFKNAFTGLRKDGESCEVRWQEMYHRSGKVPRLVAVQGEARDDGSIPIYRHPADESPPLLPFSPIVQNIREEVEKAIGHPVNHVLIQLYRCGEDNISEHSDKTLDIVHGSFIVNVSLGAKRSMTLRTKKSAPTTQALTQSRRASAPASSPHVHADVKRTAQRIPLPHNSLFILGQDTNRIWLHAIRADKRPVSEKTAEELAFNEERISLTFRHIGTFINPKHGTIWGQGATSKSVEGARSILQGEEAEEEGERLIRAFGQENHQSYDFDWQEQYGAGFDVVNFTTKQDTVTTA</sequence>
<dbReference type="EMBL" id="JAACFV010000132">
    <property type="protein sequence ID" value="KAF7504617.1"/>
    <property type="molecule type" value="Genomic_DNA"/>
</dbReference>
<organism evidence="4 5">
    <name type="scientific">Endocarpon pusillum</name>
    <dbReference type="NCBI Taxonomy" id="364733"/>
    <lineage>
        <taxon>Eukaryota</taxon>
        <taxon>Fungi</taxon>
        <taxon>Dikarya</taxon>
        <taxon>Ascomycota</taxon>
        <taxon>Pezizomycotina</taxon>
        <taxon>Eurotiomycetes</taxon>
        <taxon>Chaetothyriomycetidae</taxon>
        <taxon>Verrucariales</taxon>
        <taxon>Verrucariaceae</taxon>
        <taxon>Endocarpon</taxon>
    </lineage>
</organism>